<dbReference type="NCBIfam" id="NF033563">
    <property type="entry name" value="transpos_IS30"/>
    <property type="match status" value="1"/>
</dbReference>
<evidence type="ECO:0000313" key="2">
    <source>
        <dbReference type="Proteomes" id="UP000466388"/>
    </source>
</evidence>
<dbReference type="GO" id="GO:0005829">
    <property type="term" value="C:cytosol"/>
    <property type="evidence" value="ECO:0007669"/>
    <property type="project" value="TreeGrafter"/>
</dbReference>
<dbReference type="SUPFAM" id="SSF53098">
    <property type="entry name" value="Ribonuclease H-like"/>
    <property type="match status" value="1"/>
</dbReference>
<sequence length="209" mass="24244">MLCKALKRCFRTDSVDSFVHRFQQIHPDKPCPSTPTVYRYIDLGLLPLRNYDLPIKLRRRVRSGRQTHERLNKTILGTSIDERLDVVNQRLSVGDWEDDIVKGKQVANKPAIITLIERVTHFEIMVKIPDYHAETCKQTHQGILDSYGSEHFRSIAFDNSSEFSLLNQVKGTQLDFAHPYSPRERDTNENQNGLLREFIPKGKPLHAYD</sequence>
<dbReference type="PANTHER" id="PTHR10948:SF23">
    <property type="entry name" value="TRANSPOSASE INSI FOR INSERTION SEQUENCE ELEMENT IS30A-RELATED"/>
    <property type="match status" value="1"/>
</dbReference>
<proteinExistence type="predicted"/>
<dbReference type="InterPro" id="IPR051917">
    <property type="entry name" value="Transposase-Integrase"/>
</dbReference>
<name>A0A7X3C3I4_9LACO</name>
<keyword evidence="2" id="KW-1185">Reference proteome</keyword>
<protein>
    <submittedName>
        <fullName evidence="1">IS30 family transposase</fullName>
    </submittedName>
</protein>
<organism evidence="1 2">
    <name type="scientific">Secundilactobacillus folii</name>
    <dbReference type="NCBI Taxonomy" id="2678357"/>
    <lineage>
        <taxon>Bacteria</taxon>
        <taxon>Bacillati</taxon>
        <taxon>Bacillota</taxon>
        <taxon>Bacilli</taxon>
        <taxon>Lactobacillales</taxon>
        <taxon>Lactobacillaceae</taxon>
        <taxon>Secundilactobacillus</taxon>
    </lineage>
</organism>
<reference evidence="1 2" key="1">
    <citation type="submission" date="2019-11" db="EMBL/GenBank/DDBJ databases">
        <title>Lactobacillus sp. nov. CRM56-3, isolated from fermented tea leaves.</title>
        <authorList>
            <person name="Phuengjayaem S."/>
            <person name="Tanasupawat S."/>
        </authorList>
    </citation>
    <scope>NUCLEOTIDE SEQUENCE [LARGE SCALE GENOMIC DNA]</scope>
    <source>
        <strain evidence="1 2">CRM56-3</strain>
    </source>
</reference>
<dbReference type="InterPro" id="IPR053392">
    <property type="entry name" value="Transposase_IS30-like"/>
</dbReference>
<accession>A0A7X3C3I4</accession>
<dbReference type="GO" id="GO:0004803">
    <property type="term" value="F:transposase activity"/>
    <property type="evidence" value="ECO:0007669"/>
    <property type="project" value="TreeGrafter"/>
</dbReference>
<dbReference type="InterPro" id="IPR012337">
    <property type="entry name" value="RNaseH-like_sf"/>
</dbReference>
<evidence type="ECO:0000313" key="1">
    <source>
        <dbReference type="EMBL" id="MTV82651.1"/>
    </source>
</evidence>
<comment type="caution">
    <text evidence="1">The sequence shown here is derived from an EMBL/GenBank/DDBJ whole genome shotgun (WGS) entry which is preliminary data.</text>
</comment>
<dbReference type="GO" id="GO:0032196">
    <property type="term" value="P:transposition"/>
    <property type="evidence" value="ECO:0007669"/>
    <property type="project" value="TreeGrafter"/>
</dbReference>
<gene>
    <name evidence="1" type="ORF">GM612_08325</name>
</gene>
<dbReference type="AlphaFoldDB" id="A0A7X3C3I4"/>
<dbReference type="Proteomes" id="UP000466388">
    <property type="component" value="Unassembled WGS sequence"/>
</dbReference>
<dbReference type="PANTHER" id="PTHR10948">
    <property type="entry name" value="TRANSPOSASE"/>
    <property type="match status" value="1"/>
</dbReference>
<dbReference type="EMBL" id="WNJO01000009">
    <property type="protein sequence ID" value="MTV82651.1"/>
    <property type="molecule type" value="Genomic_DNA"/>
</dbReference>